<sequence length="211" mass="23119">MYKSLGLNASQSLLVQGIYGAVGPITNLFFIILIIDTVGRKKPLMFGAGSFVVTYSILSAIVASFPPSESTNHPAQRAGIAMIFMTSIFFSLSFGPVSWALASEVFPTRTRSIGTSVATCANWAFNVLFSQVSNLAMNNVGWKYYLLFILLNAIDFVVIALFFPETKGKTLEDMAEIFGDDVDAHAILEKTRGHEVDEEVIAEEKHIVDHV</sequence>
<dbReference type="Gene3D" id="1.20.1250.20">
    <property type="entry name" value="MFS general substrate transporter like domains"/>
    <property type="match status" value="1"/>
</dbReference>
<feature type="transmembrane region" description="Helical" evidence="8">
    <location>
        <begin position="113"/>
        <end position="132"/>
    </location>
</feature>
<reference evidence="10 11" key="1">
    <citation type="submission" date="2019-02" db="EMBL/GenBank/DDBJ databases">
        <title>Genome sequencing of the rare red list fungi Antrodiella citrinella (Flaviporus citrinellus).</title>
        <authorList>
            <person name="Buettner E."/>
            <person name="Kellner H."/>
        </authorList>
    </citation>
    <scope>NUCLEOTIDE SEQUENCE [LARGE SCALE GENOMIC DNA]</scope>
    <source>
        <strain evidence="10 11">DSM 108506</strain>
    </source>
</reference>
<dbReference type="AlphaFoldDB" id="A0A4S4MR72"/>
<evidence type="ECO:0000259" key="9">
    <source>
        <dbReference type="PROSITE" id="PS50850"/>
    </source>
</evidence>
<dbReference type="PANTHER" id="PTHR48022:SF80">
    <property type="entry name" value="SUGAR TRANSPORTER, PUTATIVE (AFU_ORTHOLOGUE AFUA_3G12170)-RELATED"/>
    <property type="match status" value="1"/>
</dbReference>
<comment type="caution">
    <text evidence="10">The sequence shown here is derived from an EMBL/GenBank/DDBJ whole genome shotgun (WGS) entry which is preliminary data.</text>
</comment>
<dbReference type="GO" id="GO:0016020">
    <property type="term" value="C:membrane"/>
    <property type="evidence" value="ECO:0007669"/>
    <property type="project" value="UniProtKB-SubCell"/>
</dbReference>
<dbReference type="InterPro" id="IPR003663">
    <property type="entry name" value="Sugar/inositol_transpt"/>
</dbReference>
<evidence type="ECO:0000256" key="6">
    <source>
        <dbReference type="ARBA" id="ARBA00023136"/>
    </source>
</evidence>
<comment type="catalytic activity">
    <reaction evidence="7">
        <text>myo-inositol(out) + H(+)(out) = myo-inositol(in) + H(+)(in)</text>
        <dbReference type="Rhea" id="RHEA:60364"/>
        <dbReference type="ChEBI" id="CHEBI:15378"/>
        <dbReference type="ChEBI" id="CHEBI:17268"/>
    </reaction>
</comment>
<keyword evidence="6 8" id="KW-0472">Membrane</keyword>
<evidence type="ECO:0000256" key="3">
    <source>
        <dbReference type="ARBA" id="ARBA00022448"/>
    </source>
</evidence>
<dbReference type="PANTHER" id="PTHR48022">
    <property type="entry name" value="PLASTIDIC GLUCOSE TRANSPORTER 4"/>
    <property type="match status" value="1"/>
</dbReference>
<dbReference type="SUPFAM" id="SSF103473">
    <property type="entry name" value="MFS general substrate transporter"/>
    <property type="match status" value="1"/>
</dbReference>
<dbReference type="EMBL" id="SGPM01000238">
    <property type="protein sequence ID" value="THH27611.1"/>
    <property type="molecule type" value="Genomic_DNA"/>
</dbReference>
<gene>
    <name evidence="10" type="ORF">EUX98_g6578</name>
</gene>
<dbReference type="Pfam" id="PF00083">
    <property type="entry name" value="Sugar_tr"/>
    <property type="match status" value="1"/>
</dbReference>
<feature type="transmembrane region" description="Helical" evidence="8">
    <location>
        <begin position="144"/>
        <end position="164"/>
    </location>
</feature>
<dbReference type="InterPro" id="IPR036259">
    <property type="entry name" value="MFS_trans_sf"/>
</dbReference>
<evidence type="ECO:0000256" key="8">
    <source>
        <dbReference type="SAM" id="Phobius"/>
    </source>
</evidence>
<dbReference type="GO" id="GO:0005351">
    <property type="term" value="F:carbohydrate:proton symporter activity"/>
    <property type="evidence" value="ECO:0007669"/>
    <property type="project" value="TreeGrafter"/>
</dbReference>
<keyword evidence="11" id="KW-1185">Reference proteome</keyword>
<feature type="transmembrane region" description="Helical" evidence="8">
    <location>
        <begin position="12"/>
        <end position="35"/>
    </location>
</feature>
<evidence type="ECO:0000313" key="10">
    <source>
        <dbReference type="EMBL" id="THH27611.1"/>
    </source>
</evidence>
<accession>A0A4S4MR72</accession>
<evidence type="ECO:0000256" key="7">
    <source>
        <dbReference type="ARBA" id="ARBA00049119"/>
    </source>
</evidence>
<organism evidence="10 11">
    <name type="scientific">Antrodiella citrinella</name>
    <dbReference type="NCBI Taxonomy" id="2447956"/>
    <lineage>
        <taxon>Eukaryota</taxon>
        <taxon>Fungi</taxon>
        <taxon>Dikarya</taxon>
        <taxon>Basidiomycota</taxon>
        <taxon>Agaricomycotina</taxon>
        <taxon>Agaricomycetes</taxon>
        <taxon>Polyporales</taxon>
        <taxon>Steccherinaceae</taxon>
        <taxon>Antrodiella</taxon>
    </lineage>
</organism>
<comment type="subcellular location">
    <subcellularLocation>
        <location evidence="1">Membrane</location>
        <topology evidence="1">Multi-pass membrane protein</topology>
    </subcellularLocation>
</comment>
<keyword evidence="3" id="KW-0813">Transport</keyword>
<dbReference type="PROSITE" id="PS50850">
    <property type="entry name" value="MFS"/>
    <property type="match status" value="1"/>
</dbReference>
<dbReference type="InterPro" id="IPR050360">
    <property type="entry name" value="MFS_Sugar_Transporters"/>
</dbReference>
<feature type="transmembrane region" description="Helical" evidence="8">
    <location>
        <begin position="44"/>
        <end position="66"/>
    </location>
</feature>
<dbReference type="InterPro" id="IPR020846">
    <property type="entry name" value="MFS_dom"/>
</dbReference>
<proteinExistence type="inferred from homology"/>
<dbReference type="Proteomes" id="UP000308730">
    <property type="component" value="Unassembled WGS sequence"/>
</dbReference>
<dbReference type="OrthoDB" id="6133115at2759"/>
<evidence type="ECO:0000256" key="1">
    <source>
        <dbReference type="ARBA" id="ARBA00004141"/>
    </source>
</evidence>
<evidence type="ECO:0000256" key="2">
    <source>
        <dbReference type="ARBA" id="ARBA00010992"/>
    </source>
</evidence>
<dbReference type="PRINTS" id="PR00171">
    <property type="entry name" value="SUGRTRNSPORT"/>
</dbReference>
<dbReference type="InterPro" id="IPR005828">
    <property type="entry name" value="MFS_sugar_transport-like"/>
</dbReference>
<evidence type="ECO:0000256" key="5">
    <source>
        <dbReference type="ARBA" id="ARBA00022989"/>
    </source>
</evidence>
<feature type="transmembrane region" description="Helical" evidence="8">
    <location>
        <begin position="78"/>
        <end position="101"/>
    </location>
</feature>
<evidence type="ECO:0000313" key="11">
    <source>
        <dbReference type="Proteomes" id="UP000308730"/>
    </source>
</evidence>
<feature type="domain" description="Major facilitator superfamily (MFS) profile" evidence="9">
    <location>
        <begin position="1"/>
        <end position="167"/>
    </location>
</feature>
<name>A0A4S4MR72_9APHY</name>
<protein>
    <recommendedName>
        <fullName evidence="9">Major facilitator superfamily (MFS) profile domain-containing protein</fullName>
    </recommendedName>
</protein>
<keyword evidence="4 8" id="KW-0812">Transmembrane</keyword>
<comment type="similarity">
    <text evidence="2">Belongs to the major facilitator superfamily. Sugar transporter (TC 2.A.1.1) family.</text>
</comment>
<evidence type="ECO:0000256" key="4">
    <source>
        <dbReference type="ARBA" id="ARBA00022692"/>
    </source>
</evidence>
<keyword evidence="5 8" id="KW-1133">Transmembrane helix</keyword>